<comment type="similarity">
    <text evidence="1">In the N-terminal section; belongs to the CRISPR-associated nuclease Cas3-HD family.</text>
</comment>
<comment type="similarity">
    <text evidence="2">In the central section; belongs to the CRISPR-associated helicase Cas3 family.</text>
</comment>
<dbReference type="NCBIfam" id="TIGR02562">
    <property type="entry name" value="cas3_yersinia"/>
    <property type="match status" value="1"/>
</dbReference>
<comment type="caution">
    <text evidence="10">The sequence shown here is derived from an EMBL/GenBank/DDBJ whole genome shotgun (WGS) entry which is preliminary data.</text>
</comment>
<evidence type="ECO:0000256" key="1">
    <source>
        <dbReference type="ARBA" id="ARBA00006847"/>
    </source>
</evidence>
<dbReference type="GO" id="GO:0051607">
    <property type="term" value="P:defense response to virus"/>
    <property type="evidence" value="ECO:0007669"/>
    <property type="project" value="UniProtKB-KW"/>
</dbReference>
<evidence type="ECO:0000256" key="8">
    <source>
        <dbReference type="ARBA" id="ARBA00023118"/>
    </source>
</evidence>
<evidence type="ECO:0000313" key="10">
    <source>
        <dbReference type="EMBL" id="MDI1231055.1"/>
    </source>
</evidence>
<reference evidence="10" key="1">
    <citation type="submission" date="2023-01" db="EMBL/GenBank/DDBJ databases">
        <title>Biogeochemical cycle of methane in antarctic sediments.</title>
        <authorList>
            <person name="Roldan D.M."/>
            <person name="Menes R.J."/>
        </authorList>
    </citation>
    <scope>NUCLEOTIDE SEQUENCE [LARGE SCALE GENOMIC DNA]</scope>
    <source>
        <strain evidence="10">K-2018 MAG008</strain>
    </source>
</reference>
<dbReference type="InterPro" id="IPR027417">
    <property type="entry name" value="P-loop_NTPase"/>
</dbReference>
<evidence type="ECO:0000256" key="4">
    <source>
        <dbReference type="ARBA" id="ARBA00022741"/>
    </source>
</evidence>
<evidence type="ECO:0000256" key="5">
    <source>
        <dbReference type="ARBA" id="ARBA00022801"/>
    </source>
</evidence>
<dbReference type="InterPro" id="IPR013395">
    <property type="entry name" value="CRISPR-assoc_Cas3_yers"/>
</dbReference>
<dbReference type="InterPro" id="IPR048823">
    <property type="entry name" value="Cas3_I-F_Cas2"/>
</dbReference>
<protein>
    <submittedName>
        <fullName evidence="10">Type I-F CRISPR-associated helicase Cas3f</fullName>
    </submittedName>
</protein>
<sequence length="1098" mass="124213">MMVTFVSQCEKNALTKTRRILDAFANRIGDNTWQTLITNDGLNAVKKLLRKTASKNTAVSCHWLRSRSRSDLVWIVGNRKKFNPQGIVPVNTTRKTIINSQWENDWHLLPLIKALTALAALFHDWGKASQCFQAKLQPKKSAKIIGDPLRHEWVSCLLLHAFVNSEDDEQWLSRLAAGEFDQQQLTEQVAKNRPEPLQGLPKIAGLIAWLVLTHHRLPLPANGSNNFNRLKGWSDAPDFAELLSMINADFGYANQSTPAQIKTCLIFPKGLPNQSVQWLKQAKKWAVKLQAGMPLLEHAIKNGSYRLILHHARLSLMLGDHHYSSQDADKNWRNGLELFANTDNSGNLKQVLDEHLIGVARYALINAHSLPAFESEQPRIYDVKKLKKKSTHKNFRWQDTAVQKIKAWKVVESLSDPRYGFFAVNMASTGCGKTLANAKIMQALSKDGDSLRYSLALGLRTLTLQTGKEYKQRIGLNETELAVMIGSRAVQELFQQNQQVQAADDNNAATGSESTEELWDDNDIDFDLPENASSVLDTLWTDRSGKIDKRKQKFLYAPVLACTIDHLMAATETKRGGRYILPSLRLMSADLVIDEIDDFDGPDLIAIGRLIHLAGMLGRKVMISSATIPPNLAEGYFNAYQEGWRLFAQTRDVKNQIGCAWIDEFTTQINTIKAMGISDSRQTYQKTHQQFITKRCKQLQTQVAKRIAEIVTCTQQDSEQDYFATLQQAVISQHQRHAQPDEQSGKQVSFGVVRIANISPCILLTQYLAEAQWPDTIDIRVMAYHSQQVLLLRSEQEKHLDTVLKRKDPQAVFNNPLIRQHLHDSPADNMIFILVATPVEEVGRDHDFDWAVVEPSSYRSIIQLGGRVLRHRDITPKTANMALMQFNLKALKKQDLAYCRPGYESEQLRLSSHDLTELIPSVQLASINAVPRIQHNPTPIPDKNLADLEQVSIQRLLTAYDSKGPQALQGWLSECWWLTALPQRLSPFRQQNGQQNLYLIPGEKNDWLLVEKTPKGGTNPIEVSYKIKHDHNLPAWHKKLWLYRDYGALLEQQVERSGLSLSHAALRYGEINVPVYGDDLLTGSGFDYSDQLGLCKKT</sequence>
<dbReference type="PROSITE" id="PS51643">
    <property type="entry name" value="HD_CAS3"/>
    <property type="match status" value="1"/>
</dbReference>
<keyword evidence="3" id="KW-0479">Metal-binding</keyword>
<dbReference type="EMBL" id="JAQSDF010000020">
    <property type="protein sequence ID" value="MDI1231055.1"/>
    <property type="molecule type" value="Genomic_DNA"/>
</dbReference>
<evidence type="ECO:0000256" key="3">
    <source>
        <dbReference type="ARBA" id="ARBA00022723"/>
    </source>
</evidence>
<keyword evidence="5" id="KW-0378">Hydrolase</keyword>
<gene>
    <name evidence="10" type="primary">cas3f</name>
    <name evidence="10" type="ORF">PSU93_07905</name>
</gene>
<dbReference type="InterPro" id="IPR038257">
    <property type="entry name" value="CRISPR-assoc_Cas3_HD_sf"/>
</dbReference>
<evidence type="ECO:0000259" key="9">
    <source>
        <dbReference type="PROSITE" id="PS51643"/>
    </source>
</evidence>
<keyword evidence="7" id="KW-0067">ATP-binding</keyword>
<dbReference type="Pfam" id="PF18019">
    <property type="entry name" value="Cas3_HD"/>
    <property type="match status" value="1"/>
</dbReference>
<dbReference type="Proteomes" id="UP001160519">
    <property type="component" value="Unassembled WGS sequence"/>
</dbReference>
<dbReference type="GO" id="GO:0004386">
    <property type="term" value="F:helicase activity"/>
    <property type="evidence" value="ECO:0007669"/>
    <property type="project" value="UniProtKB-KW"/>
</dbReference>
<dbReference type="GO" id="GO:0046872">
    <property type="term" value="F:metal ion binding"/>
    <property type="evidence" value="ECO:0007669"/>
    <property type="project" value="UniProtKB-KW"/>
</dbReference>
<name>A0AA43TPQ5_9GAMM</name>
<keyword evidence="6" id="KW-0347">Helicase</keyword>
<dbReference type="Pfam" id="PF22590">
    <property type="entry name" value="Cas3-like_C_2"/>
    <property type="match status" value="1"/>
</dbReference>
<dbReference type="AlphaFoldDB" id="A0AA43TPQ5"/>
<keyword evidence="4" id="KW-0547">Nucleotide-binding</keyword>
<evidence type="ECO:0000256" key="6">
    <source>
        <dbReference type="ARBA" id="ARBA00022806"/>
    </source>
</evidence>
<dbReference type="InterPro" id="IPR006483">
    <property type="entry name" value="CRISPR-assoc_Cas3_HD"/>
</dbReference>
<dbReference type="SUPFAM" id="SSF52540">
    <property type="entry name" value="P-loop containing nucleoside triphosphate hydrolases"/>
    <property type="match status" value="1"/>
</dbReference>
<accession>A0AA43TPQ5</accession>
<dbReference type="Pfam" id="PF21384">
    <property type="entry name" value="Cas3_I-F_Cas2"/>
    <property type="match status" value="1"/>
</dbReference>
<evidence type="ECO:0000256" key="2">
    <source>
        <dbReference type="ARBA" id="ARBA00009046"/>
    </source>
</evidence>
<dbReference type="GO" id="GO:0016787">
    <property type="term" value="F:hydrolase activity"/>
    <property type="evidence" value="ECO:0007669"/>
    <property type="project" value="UniProtKB-KW"/>
</dbReference>
<dbReference type="Gene3D" id="1.10.3210.30">
    <property type="match status" value="1"/>
</dbReference>
<organism evidence="10 11">
    <name type="scientific">Candidatus Methylobacter titanis</name>
    <dbReference type="NCBI Taxonomy" id="3053457"/>
    <lineage>
        <taxon>Bacteria</taxon>
        <taxon>Pseudomonadati</taxon>
        <taxon>Pseudomonadota</taxon>
        <taxon>Gammaproteobacteria</taxon>
        <taxon>Methylococcales</taxon>
        <taxon>Methylococcaceae</taxon>
        <taxon>Methylobacter</taxon>
    </lineage>
</organism>
<evidence type="ECO:0000313" key="11">
    <source>
        <dbReference type="Proteomes" id="UP001160519"/>
    </source>
</evidence>
<evidence type="ECO:0000256" key="7">
    <source>
        <dbReference type="ARBA" id="ARBA00022840"/>
    </source>
</evidence>
<dbReference type="InterPro" id="IPR054712">
    <property type="entry name" value="Cas3-like_dom"/>
</dbReference>
<feature type="domain" description="HD Cas3-type" evidence="9">
    <location>
        <begin position="102"/>
        <end position="323"/>
    </location>
</feature>
<proteinExistence type="inferred from homology"/>
<keyword evidence="11" id="KW-1185">Reference proteome</keyword>
<dbReference type="GO" id="GO:0005524">
    <property type="term" value="F:ATP binding"/>
    <property type="evidence" value="ECO:0007669"/>
    <property type="project" value="UniProtKB-KW"/>
</dbReference>
<keyword evidence="8" id="KW-0051">Antiviral defense</keyword>